<evidence type="ECO:0000256" key="4">
    <source>
        <dbReference type="ARBA" id="ARBA00022519"/>
    </source>
</evidence>
<dbReference type="OrthoDB" id="9768393at2"/>
<dbReference type="InterPro" id="IPR046357">
    <property type="entry name" value="PPIase_dom_sf"/>
</dbReference>
<sequence length="614" mass="66589">MATGKSSKKALIWVIPLLAIIGFGGFGAVNFSGGTARIGNVGDTEITANDYARALQNEMQRLQQQTGQAVTLEQLRQFGITDQVLARLVTEAALDEEARRMGLSVGDERVAEELRAIQAFQGPDRNFDREAYAFALQNAGLDEADFEADIRAGAARSLLQAAVLSGTALPDTYTETLVSFAAETRDVTWARLGRDALNTGLPVPTDEDLRAWYDENIDRFTRPETRAITYAWVTPDMIVDSVEVDPERLRAAYDERFDEFNQPERRLVERLVFENDTAAQEAMSAIRAGDTDFETLVEERGLQLADADMGDVAKDDLGAAGEAVFFAETGEVVGPAESPLGPALFRVNGVLDAQETTFEEARPALMDALALDRARRVIEGLAQSLDDELAAGATLEELAEGTDLELGQIDWTEQSNSGIAGYATFDEAARSVTVEDYPEIETLGDGGLFALRLDEVRPPEPRPFAEVRAEVEAGWEQAQATEALVAQAEDLAQRIEGGASFEELGLAPQSMDALTRNGQREGVPSQVSGQAFDMAEGAVQAVPASGAAIVLRIDAVNAADMQDERSAQLTQALRERTTESLSQDLYTALNTDIRRRLGIEIDQQAVNAVLANFQ</sequence>
<reference evidence="16" key="1">
    <citation type="journal article" date="2014" name="Stand. Genomic Sci.">
        <title>Genome sequence of the exopolysaccharide-producing Salipiger mucosus type strain (DSM 16094(T)), a moderately halophilic member of the Roseobacter clade.</title>
        <authorList>
            <person name="Riedel T."/>
            <person name="Spring S."/>
            <person name="Fiebig A."/>
            <person name="Petersen J."/>
            <person name="Kyrpides N.C."/>
            <person name="Goker M."/>
            <person name="Klenk H.P."/>
        </authorList>
    </citation>
    <scope>NUCLEOTIDE SEQUENCE [LARGE SCALE GENOMIC DNA]</scope>
    <source>
        <strain evidence="16">DSM 16094</strain>
    </source>
</reference>
<dbReference type="Pfam" id="PF13624">
    <property type="entry name" value="SurA_N_3"/>
    <property type="match status" value="1"/>
</dbReference>
<keyword evidence="3" id="KW-1003">Cell membrane</keyword>
<dbReference type="eggNOG" id="COG0760">
    <property type="taxonomic scope" value="Bacteria"/>
</dbReference>
<dbReference type="Proteomes" id="UP000015347">
    <property type="component" value="Unassembled WGS sequence"/>
</dbReference>
<keyword evidence="7" id="KW-0472">Membrane</keyword>
<comment type="caution">
    <text evidence="15">The sequence shown here is derived from an EMBL/GenBank/DDBJ whole genome shotgun (WGS) entry which is preliminary data.</text>
</comment>
<dbReference type="PANTHER" id="PTHR47529:SF1">
    <property type="entry name" value="PERIPLASMIC CHAPERONE PPID"/>
    <property type="match status" value="1"/>
</dbReference>
<dbReference type="SUPFAM" id="SSF54534">
    <property type="entry name" value="FKBP-like"/>
    <property type="match status" value="1"/>
</dbReference>
<keyword evidence="5" id="KW-0812">Transmembrane</keyword>
<dbReference type="Pfam" id="PF13145">
    <property type="entry name" value="Rotamase_2"/>
    <property type="match status" value="1"/>
</dbReference>
<keyword evidence="6" id="KW-1133">Transmembrane helix</keyword>
<keyword evidence="8" id="KW-0143">Chaperone</keyword>
<evidence type="ECO:0000256" key="3">
    <source>
        <dbReference type="ARBA" id="ARBA00022475"/>
    </source>
</evidence>
<evidence type="ECO:0000256" key="10">
    <source>
        <dbReference type="ARBA" id="ARBA00031484"/>
    </source>
</evidence>
<proteinExistence type="inferred from homology"/>
<keyword evidence="15" id="KW-0413">Isomerase</keyword>
<dbReference type="GO" id="GO:0005886">
    <property type="term" value="C:plasma membrane"/>
    <property type="evidence" value="ECO:0007669"/>
    <property type="project" value="UniProtKB-SubCell"/>
</dbReference>
<evidence type="ECO:0000256" key="13">
    <source>
        <dbReference type="ARBA" id="ARBA00042775"/>
    </source>
</evidence>
<comment type="subcellular location">
    <subcellularLocation>
        <location evidence="1">Cell inner membrane</location>
        <topology evidence="1">Single-pass type II membrane protein</topology>
        <orientation evidence="1">Periplasmic side</orientation>
    </subcellularLocation>
</comment>
<evidence type="ECO:0000256" key="12">
    <source>
        <dbReference type="ARBA" id="ARBA00040743"/>
    </source>
</evidence>
<dbReference type="EMBL" id="APVH01000039">
    <property type="protein sequence ID" value="EPX78426.1"/>
    <property type="molecule type" value="Genomic_DNA"/>
</dbReference>
<dbReference type="GO" id="GO:0003755">
    <property type="term" value="F:peptidyl-prolyl cis-trans isomerase activity"/>
    <property type="evidence" value="ECO:0007669"/>
    <property type="project" value="InterPro"/>
</dbReference>
<evidence type="ECO:0000256" key="1">
    <source>
        <dbReference type="ARBA" id="ARBA00004382"/>
    </source>
</evidence>
<dbReference type="AlphaFoldDB" id="S9QAM4"/>
<dbReference type="STRING" id="1123237.Salmuc_03535"/>
<protein>
    <recommendedName>
        <fullName evidence="2">Parvulin-like PPIase</fullName>
    </recommendedName>
    <alternativeName>
        <fullName evidence="9">Peptidyl-prolyl cis-trans isomerase plp</fullName>
    </alternativeName>
    <alternativeName>
        <fullName evidence="12">Periplasmic chaperone PpiD</fullName>
    </alternativeName>
    <alternativeName>
        <fullName evidence="13">Periplasmic folding chaperone</fullName>
    </alternativeName>
    <alternativeName>
        <fullName evidence="10">Rotamase plp</fullName>
    </alternativeName>
</protein>
<keyword evidence="4" id="KW-0997">Cell inner membrane</keyword>
<dbReference type="InterPro" id="IPR027304">
    <property type="entry name" value="Trigger_fact/SurA_dom_sf"/>
</dbReference>
<keyword evidence="16" id="KW-1185">Reference proteome</keyword>
<name>S9QAM4_9RHOB</name>
<evidence type="ECO:0000256" key="11">
    <source>
        <dbReference type="ARBA" id="ARBA00038408"/>
    </source>
</evidence>
<gene>
    <name evidence="15" type="ORF">Salmuc_03535</name>
</gene>
<evidence type="ECO:0000256" key="5">
    <source>
        <dbReference type="ARBA" id="ARBA00022692"/>
    </source>
</evidence>
<organism evidence="15 16">
    <name type="scientific">Salipiger mucosus DSM 16094</name>
    <dbReference type="NCBI Taxonomy" id="1123237"/>
    <lineage>
        <taxon>Bacteria</taxon>
        <taxon>Pseudomonadati</taxon>
        <taxon>Pseudomonadota</taxon>
        <taxon>Alphaproteobacteria</taxon>
        <taxon>Rhodobacterales</taxon>
        <taxon>Roseobacteraceae</taxon>
        <taxon>Salipiger</taxon>
    </lineage>
</organism>
<evidence type="ECO:0000256" key="2">
    <source>
        <dbReference type="ARBA" id="ARBA00018370"/>
    </source>
</evidence>
<comment type="similarity">
    <text evidence="11">Belongs to the PpiD chaperone family.</text>
</comment>
<accession>S9QAM4</accession>
<dbReference type="HOGENOM" id="CLU_023843_2_1_5"/>
<dbReference type="SUPFAM" id="SSF109998">
    <property type="entry name" value="Triger factor/SurA peptide-binding domain-like"/>
    <property type="match status" value="1"/>
</dbReference>
<dbReference type="PANTHER" id="PTHR47529">
    <property type="entry name" value="PEPTIDYL-PROLYL CIS-TRANS ISOMERASE D"/>
    <property type="match status" value="1"/>
</dbReference>
<evidence type="ECO:0000256" key="8">
    <source>
        <dbReference type="ARBA" id="ARBA00023186"/>
    </source>
</evidence>
<dbReference type="RefSeq" id="WP_020039183.1">
    <property type="nucleotide sequence ID" value="NZ_KE557280.1"/>
</dbReference>
<dbReference type="InterPro" id="IPR052029">
    <property type="entry name" value="PpiD_chaperone"/>
</dbReference>
<feature type="domain" description="PpiC" evidence="14">
    <location>
        <begin position="244"/>
        <end position="363"/>
    </location>
</feature>
<evidence type="ECO:0000256" key="7">
    <source>
        <dbReference type="ARBA" id="ARBA00023136"/>
    </source>
</evidence>
<evidence type="ECO:0000256" key="9">
    <source>
        <dbReference type="ARBA" id="ARBA00030642"/>
    </source>
</evidence>
<evidence type="ECO:0000313" key="16">
    <source>
        <dbReference type="Proteomes" id="UP000015347"/>
    </source>
</evidence>
<evidence type="ECO:0000313" key="15">
    <source>
        <dbReference type="EMBL" id="EPX78426.1"/>
    </source>
</evidence>
<dbReference type="Gene3D" id="1.10.4030.10">
    <property type="entry name" value="Porin chaperone SurA, peptide-binding domain"/>
    <property type="match status" value="1"/>
</dbReference>
<dbReference type="InterPro" id="IPR000297">
    <property type="entry name" value="PPIase_PpiC"/>
</dbReference>
<evidence type="ECO:0000259" key="14">
    <source>
        <dbReference type="Pfam" id="PF13145"/>
    </source>
</evidence>
<dbReference type="Gene3D" id="3.10.50.40">
    <property type="match status" value="1"/>
</dbReference>
<evidence type="ECO:0000256" key="6">
    <source>
        <dbReference type="ARBA" id="ARBA00022989"/>
    </source>
</evidence>